<dbReference type="EMBL" id="BAABIM010000002">
    <property type="protein sequence ID" value="GAA4682309.1"/>
    <property type="molecule type" value="Genomic_DNA"/>
</dbReference>
<evidence type="ECO:0000256" key="2">
    <source>
        <dbReference type="SAM" id="Phobius"/>
    </source>
</evidence>
<comment type="caution">
    <text evidence="3">The sequence shown here is derived from an EMBL/GenBank/DDBJ whole genome shotgun (WGS) entry which is preliminary data.</text>
</comment>
<keyword evidence="2" id="KW-0472">Membrane</keyword>
<name>A0ABP8W6Q6_9ACTN</name>
<feature type="transmembrane region" description="Helical" evidence="2">
    <location>
        <begin position="54"/>
        <end position="78"/>
    </location>
</feature>
<keyword evidence="2" id="KW-0812">Transmembrane</keyword>
<dbReference type="RefSeq" id="WP_345265179.1">
    <property type="nucleotide sequence ID" value="NZ_BAABIM010000002.1"/>
</dbReference>
<evidence type="ECO:0000256" key="1">
    <source>
        <dbReference type="SAM" id="MobiDB-lite"/>
    </source>
</evidence>
<sequence length="246" mass="26374">MAPHEPQRPPAEPGDPGQGPAREEQPGSWEVYRPDPPGATRAPRPLPEPRRGSAPLLVALGAIALVAGAGIVAVVVLAGGGDAEQQGTEAPAPAIAQEVRPEAPPQLHTPEGWRSLVQAVREETGGTRAFSVVLYPEYAVLDLPVQATGSRFHSYRFDGELTMSTKGTSPYRVFDLGRIDPAVTGRLLATARRELVEDPTSTYAIIRRPDEGTAWYSVYASNEYSESGFIQADLAGVETRRYLSPP</sequence>
<keyword evidence="2" id="KW-1133">Transmembrane helix</keyword>
<feature type="region of interest" description="Disordered" evidence="1">
    <location>
        <begin position="1"/>
        <end position="48"/>
    </location>
</feature>
<accession>A0ABP8W6Q6</accession>
<gene>
    <name evidence="3" type="ORF">GCM10023226_19330</name>
</gene>
<organism evidence="3 4">
    <name type="scientific">Nocardioides nanhaiensis</name>
    <dbReference type="NCBI Taxonomy" id="1476871"/>
    <lineage>
        <taxon>Bacteria</taxon>
        <taxon>Bacillati</taxon>
        <taxon>Actinomycetota</taxon>
        <taxon>Actinomycetes</taxon>
        <taxon>Propionibacteriales</taxon>
        <taxon>Nocardioidaceae</taxon>
        <taxon>Nocardioides</taxon>
    </lineage>
</organism>
<evidence type="ECO:0000313" key="4">
    <source>
        <dbReference type="Proteomes" id="UP001500621"/>
    </source>
</evidence>
<evidence type="ECO:0000313" key="3">
    <source>
        <dbReference type="EMBL" id="GAA4682309.1"/>
    </source>
</evidence>
<dbReference type="Proteomes" id="UP001500621">
    <property type="component" value="Unassembled WGS sequence"/>
</dbReference>
<protein>
    <submittedName>
        <fullName evidence="3">Uncharacterized protein</fullName>
    </submittedName>
</protein>
<proteinExistence type="predicted"/>
<keyword evidence="4" id="KW-1185">Reference proteome</keyword>
<reference evidence="4" key="1">
    <citation type="journal article" date="2019" name="Int. J. Syst. Evol. Microbiol.">
        <title>The Global Catalogue of Microorganisms (GCM) 10K type strain sequencing project: providing services to taxonomists for standard genome sequencing and annotation.</title>
        <authorList>
            <consortium name="The Broad Institute Genomics Platform"/>
            <consortium name="The Broad Institute Genome Sequencing Center for Infectious Disease"/>
            <person name="Wu L."/>
            <person name="Ma J."/>
        </authorList>
    </citation>
    <scope>NUCLEOTIDE SEQUENCE [LARGE SCALE GENOMIC DNA]</scope>
    <source>
        <strain evidence="4">JCM 18127</strain>
    </source>
</reference>